<evidence type="ECO:0000313" key="8">
    <source>
        <dbReference type="Proteomes" id="UP000791080"/>
    </source>
</evidence>
<dbReference type="Pfam" id="PF00389">
    <property type="entry name" value="2-Hacid_dh"/>
    <property type="match status" value="1"/>
</dbReference>
<gene>
    <name evidence="7" type="ORF">G443_000438</name>
</gene>
<evidence type="ECO:0000256" key="4">
    <source>
        <dbReference type="RuleBase" id="RU003719"/>
    </source>
</evidence>
<dbReference type="PANTHER" id="PTHR42789:SF1">
    <property type="entry name" value="D-ISOMER SPECIFIC 2-HYDROXYACID DEHYDROGENASE FAMILY PROTEIN (AFU_ORTHOLOGUE AFUA_6G10090)"/>
    <property type="match status" value="1"/>
</dbReference>
<dbReference type="Pfam" id="PF02826">
    <property type="entry name" value="2-Hacid_dh_C"/>
    <property type="match status" value="1"/>
</dbReference>
<feature type="domain" description="D-isomer specific 2-hydroxyacid dehydrogenase NAD-binding" evidence="6">
    <location>
        <begin position="120"/>
        <end position="295"/>
    </location>
</feature>
<dbReference type="InterPro" id="IPR036291">
    <property type="entry name" value="NAD(P)-bd_dom_sf"/>
</dbReference>
<comment type="caution">
    <text evidence="7">The sequence shown here is derived from an EMBL/GenBank/DDBJ whole genome shotgun (WGS) entry which is preliminary data.</text>
</comment>
<feature type="domain" description="D-isomer specific 2-hydroxyacid dehydrogenase catalytic" evidence="5">
    <location>
        <begin position="19"/>
        <end position="314"/>
    </location>
</feature>
<dbReference type="SUPFAM" id="SSF52283">
    <property type="entry name" value="Formate/glycerate dehydrogenase catalytic domain-like"/>
    <property type="match status" value="1"/>
</dbReference>
<dbReference type="EMBL" id="AUBJ02000001">
    <property type="protein sequence ID" value="MCP2330168.1"/>
    <property type="molecule type" value="Genomic_DNA"/>
</dbReference>
<reference evidence="7 8" key="1">
    <citation type="submission" date="2013-07" db="EMBL/GenBank/DDBJ databases">
        <authorList>
            <consortium name="DOE Joint Genome Institute"/>
            <person name="Reeve W."/>
            <person name="Huntemann M."/>
            <person name="Han J."/>
            <person name="Chen A."/>
            <person name="Kyrpides N."/>
            <person name="Mavromatis K."/>
            <person name="Markowitz V."/>
            <person name="Palaniappan K."/>
            <person name="Ivanova N."/>
            <person name="Schaumberg A."/>
            <person name="Pati A."/>
            <person name="Liolios K."/>
            <person name="Nordberg H.P."/>
            <person name="Cantor M.N."/>
            <person name="Hua S.X."/>
            <person name="Woyke T."/>
        </authorList>
    </citation>
    <scope>NUCLEOTIDE SEQUENCE [LARGE SCALE GENOMIC DNA]</scope>
    <source>
        <strain evidence="7 8">DSM 43889</strain>
    </source>
</reference>
<comment type="similarity">
    <text evidence="1 4">Belongs to the D-isomer specific 2-hydroxyacid dehydrogenase family.</text>
</comment>
<protein>
    <submittedName>
        <fullName evidence="7">D-3-phosphoglycerate dehydrogenase</fullName>
    </submittedName>
</protein>
<dbReference type="InterPro" id="IPR050857">
    <property type="entry name" value="D-2-hydroxyacid_DH"/>
</dbReference>
<organism evidence="7 8">
    <name type="scientific">Actinoalloteichus caeruleus DSM 43889</name>
    <dbReference type="NCBI Taxonomy" id="1120930"/>
    <lineage>
        <taxon>Bacteria</taxon>
        <taxon>Bacillati</taxon>
        <taxon>Actinomycetota</taxon>
        <taxon>Actinomycetes</taxon>
        <taxon>Pseudonocardiales</taxon>
        <taxon>Pseudonocardiaceae</taxon>
        <taxon>Actinoalloteichus</taxon>
        <taxon>Actinoalloteichus cyanogriseus</taxon>
    </lineage>
</organism>
<dbReference type="PANTHER" id="PTHR42789">
    <property type="entry name" value="D-ISOMER SPECIFIC 2-HYDROXYACID DEHYDROGENASE FAMILY PROTEIN (AFU_ORTHOLOGUE AFUA_6G10090)"/>
    <property type="match status" value="1"/>
</dbReference>
<evidence type="ECO:0000259" key="5">
    <source>
        <dbReference type="Pfam" id="PF00389"/>
    </source>
</evidence>
<evidence type="ECO:0000259" key="6">
    <source>
        <dbReference type="Pfam" id="PF02826"/>
    </source>
</evidence>
<dbReference type="RefSeq" id="WP_026420644.1">
    <property type="nucleotide sequence ID" value="NZ_AUBJ02000001.1"/>
</dbReference>
<evidence type="ECO:0000256" key="3">
    <source>
        <dbReference type="ARBA" id="ARBA00023027"/>
    </source>
</evidence>
<dbReference type="Gene3D" id="3.40.50.720">
    <property type="entry name" value="NAD(P)-binding Rossmann-like Domain"/>
    <property type="match status" value="2"/>
</dbReference>
<dbReference type="Proteomes" id="UP000791080">
    <property type="component" value="Unassembled WGS sequence"/>
</dbReference>
<name>A0ABT1JCK3_ACTCY</name>
<dbReference type="InterPro" id="IPR006139">
    <property type="entry name" value="D-isomer_2_OHA_DH_cat_dom"/>
</dbReference>
<keyword evidence="2 4" id="KW-0560">Oxidoreductase</keyword>
<dbReference type="SUPFAM" id="SSF51735">
    <property type="entry name" value="NAD(P)-binding Rossmann-fold domains"/>
    <property type="match status" value="1"/>
</dbReference>
<proteinExistence type="inferred from homology"/>
<evidence type="ECO:0000313" key="7">
    <source>
        <dbReference type="EMBL" id="MCP2330168.1"/>
    </source>
</evidence>
<reference evidence="7 8" key="2">
    <citation type="submission" date="2022-06" db="EMBL/GenBank/DDBJ databases">
        <title>Genomic Encyclopedia of Type Strains, Phase I: the one thousand microbial genomes (KMG-I) project.</title>
        <authorList>
            <person name="Kyrpides N."/>
        </authorList>
    </citation>
    <scope>NUCLEOTIDE SEQUENCE [LARGE SCALE GENOMIC DNA]</scope>
    <source>
        <strain evidence="7 8">DSM 43889</strain>
    </source>
</reference>
<dbReference type="InterPro" id="IPR006140">
    <property type="entry name" value="D-isomer_DH_NAD-bd"/>
</dbReference>
<keyword evidence="8" id="KW-1185">Reference proteome</keyword>
<evidence type="ECO:0000256" key="2">
    <source>
        <dbReference type="ARBA" id="ARBA00023002"/>
    </source>
</evidence>
<accession>A0ABT1JCK3</accession>
<sequence>MTVPTAPDDHGGGGPRPTVLVLDPIADSAIRRLREDFTVVVRLRPEPDVLRELVGDAHVVVLRSGVRLPAAVFAAAPSLRLVIRAGVGTDNIDMVAAELAGVRVVNIPNASAQAVAELAFGLLLGVVRRVALADRQVRGGAWRKDDLLGVELGGRTLGIVGVGAIGSRIARIGAGFGMRRLGTVGRPGPRRAAELAELGVVLTELPELLATSDVVCLALPLTEDTRGLIGAAELAMMRRDAVLVNVARAGVVDEDHLVDALRAGRLAGAATDVPAGEGRTLLRELDNVVITPHIGAMTVDTQERIGQRVVELATEEFGGTAPGALPAGAAVTAGGGVPG</sequence>
<keyword evidence="3" id="KW-0520">NAD</keyword>
<evidence type="ECO:0000256" key="1">
    <source>
        <dbReference type="ARBA" id="ARBA00005854"/>
    </source>
</evidence>